<feature type="region of interest" description="Disordered" evidence="3">
    <location>
        <begin position="1"/>
        <end position="40"/>
    </location>
</feature>
<evidence type="ECO:0000259" key="4">
    <source>
        <dbReference type="PROSITE" id="PS50961"/>
    </source>
</evidence>
<dbReference type="SUPFAM" id="SSF46785">
    <property type="entry name" value="Winged helix' DNA-binding domain"/>
    <property type="match status" value="1"/>
</dbReference>
<feature type="domain" description="HTH La-type RNA-binding" evidence="4">
    <location>
        <begin position="281"/>
        <end position="370"/>
    </location>
</feature>
<feature type="compositionally biased region" description="Basic and acidic residues" evidence="3">
    <location>
        <begin position="864"/>
        <end position="876"/>
    </location>
</feature>
<feature type="region of interest" description="Disordered" evidence="3">
    <location>
        <begin position="853"/>
        <end position="876"/>
    </location>
</feature>
<comment type="caution">
    <text evidence="5">The sequence shown here is derived from an EMBL/GenBank/DDBJ whole genome shotgun (WGS) entry which is preliminary data.</text>
</comment>
<dbReference type="SMART" id="SM00684">
    <property type="entry name" value="DM15"/>
    <property type="match status" value="3"/>
</dbReference>
<sequence length="876" mass="97917">MADNDTSDSPTNDASAIKSPWKTTTPPPPPPPPPPSVVAVEAANAAWPEIPSKPNQEKMILVNDNVDIRMPKEKKFIFTEKLLNSQVPSEPQKPHGRGNQDSSSRYSTPREHKAVSKHNPNTVPPSIHGPLPYHQPAIPPVYNSVMAPWPPHIPVCGYAYQPSFSPADGTTPRGNPNTYAVGFSNRRPNLQENGDHFNLGRQNQRPLLGSKEKIDVQQNAGPRAFIRPPIFGPPAAGFIGGGPTFPGPPGSIVYLPALPPFSVTGPHPPFVVPHPGIPVLPSQTQTLRANVIKQIEYYFSEQNLQSDQYLLSLMDDHGWVPISTIADFKRVKRMSTDIPFIVDALQSSSTLEVQGNKVRKREEWSKWIPASPGNKSPSMEQSEEYVIDSSKKGNTGEDSIKDNFRGTDVSSKSKDRVTRDLGIGPNSIGSNRGSAGRMTKSVDHFSTENQRMEAPSGQNLDNVCDDFASTFMFDEELELEHKADKKDQSSSKASCPRMDDEDDEMVVNDQAVERLVIVTQQNNKKGEGTRGHVEETKPFSNELASAINDGLYYYEQELKSKRTKGRRNNSTSESKDGTSKSPRVAYVIANQMTIAGNCCEVAGTTNSRRKQNKGFSKQHSLKNQRLFSSNLKNNGSVQISPGIISESPPSSSVGFFFGSTPPENHGLRPSKLGVSPHGCVTGSSPPVGSLPKPFPPFQHPSHQLLEENGFRQQKYVKYHKRCLSDRKKCGIGCSEEMNTLYRFWSYFLRDMFVPSMYNEFRKIALEDAAVGYNYGIECLFRFYSYGLEKEFREDIYEDFEQLTLDFYHKGNLYGLEKYWAFHHYSRSKEHKKLPELERLLREEYRSLNDFKLTRAKTKATGPKNDTKKSAADSQHK</sequence>
<dbReference type="Proteomes" id="UP001172457">
    <property type="component" value="Chromosome 7"/>
</dbReference>
<dbReference type="InterPro" id="IPR045180">
    <property type="entry name" value="La_dom_prot"/>
</dbReference>
<feature type="region of interest" description="Disordered" evidence="3">
    <location>
        <begin position="369"/>
        <end position="438"/>
    </location>
</feature>
<organism evidence="5 6">
    <name type="scientific">Centaurea solstitialis</name>
    <name type="common">yellow star-thistle</name>
    <dbReference type="NCBI Taxonomy" id="347529"/>
    <lineage>
        <taxon>Eukaryota</taxon>
        <taxon>Viridiplantae</taxon>
        <taxon>Streptophyta</taxon>
        <taxon>Embryophyta</taxon>
        <taxon>Tracheophyta</taxon>
        <taxon>Spermatophyta</taxon>
        <taxon>Magnoliopsida</taxon>
        <taxon>eudicotyledons</taxon>
        <taxon>Gunneridae</taxon>
        <taxon>Pentapetalae</taxon>
        <taxon>asterids</taxon>
        <taxon>campanulids</taxon>
        <taxon>Asterales</taxon>
        <taxon>Asteraceae</taxon>
        <taxon>Carduoideae</taxon>
        <taxon>Cardueae</taxon>
        <taxon>Centaureinae</taxon>
        <taxon>Centaurea</taxon>
    </lineage>
</organism>
<evidence type="ECO:0000256" key="1">
    <source>
        <dbReference type="ARBA" id="ARBA00022884"/>
    </source>
</evidence>
<proteinExistence type="predicted"/>
<accession>A0AA38SMM3</accession>
<dbReference type="InterPro" id="IPR036388">
    <property type="entry name" value="WH-like_DNA-bd_sf"/>
</dbReference>
<evidence type="ECO:0000313" key="5">
    <source>
        <dbReference type="EMBL" id="KAJ9541668.1"/>
    </source>
</evidence>
<protein>
    <recommendedName>
        <fullName evidence="4">HTH La-type RNA-binding domain-containing protein</fullName>
    </recommendedName>
</protein>
<dbReference type="GO" id="GO:0000339">
    <property type="term" value="F:RNA cap binding"/>
    <property type="evidence" value="ECO:0007669"/>
    <property type="project" value="InterPro"/>
</dbReference>
<evidence type="ECO:0000256" key="2">
    <source>
        <dbReference type="PROSITE-ProRule" id="PRU00332"/>
    </source>
</evidence>
<dbReference type="CDD" id="cd07323">
    <property type="entry name" value="LAM"/>
    <property type="match status" value="1"/>
</dbReference>
<dbReference type="AlphaFoldDB" id="A0AA38SMM3"/>
<feature type="region of interest" description="Disordered" evidence="3">
    <location>
        <begin position="82"/>
        <end position="124"/>
    </location>
</feature>
<feature type="compositionally biased region" description="Basic and acidic residues" evidence="3">
    <location>
        <begin position="389"/>
        <end position="419"/>
    </location>
</feature>
<dbReference type="Pfam" id="PF05383">
    <property type="entry name" value="La"/>
    <property type="match status" value="1"/>
</dbReference>
<keyword evidence="6" id="KW-1185">Reference proteome</keyword>
<gene>
    <name evidence="5" type="ORF">OSB04_028174</name>
</gene>
<dbReference type="PROSITE" id="PS50961">
    <property type="entry name" value="HTH_LA"/>
    <property type="match status" value="1"/>
</dbReference>
<dbReference type="EMBL" id="JARYMX010000007">
    <property type="protein sequence ID" value="KAJ9541668.1"/>
    <property type="molecule type" value="Genomic_DNA"/>
</dbReference>
<dbReference type="InterPro" id="IPR036390">
    <property type="entry name" value="WH_DNA-bd_sf"/>
</dbReference>
<evidence type="ECO:0000256" key="3">
    <source>
        <dbReference type="SAM" id="MobiDB-lite"/>
    </source>
</evidence>
<reference evidence="5" key="1">
    <citation type="submission" date="2023-03" db="EMBL/GenBank/DDBJ databases">
        <title>Chromosome-scale reference genome and RAD-based genetic map of yellow starthistle (Centaurea solstitialis) reveal putative structural variation and QTLs associated with invader traits.</title>
        <authorList>
            <person name="Reatini B."/>
            <person name="Cang F.A."/>
            <person name="Jiang Q."/>
            <person name="Mckibben M.T.W."/>
            <person name="Barker M.S."/>
            <person name="Rieseberg L.H."/>
            <person name="Dlugosch K.M."/>
        </authorList>
    </citation>
    <scope>NUCLEOTIDE SEQUENCE</scope>
    <source>
        <strain evidence="5">CAN-66</strain>
        <tissue evidence="5">Leaf</tissue>
    </source>
</reference>
<dbReference type="PANTHER" id="PTHR22792">
    <property type="entry name" value="LUPUS LA PROTEIN-RELATED"/>
    <property type="match status" value="1"/>
</dbReference>
<name>A0AA38SMM3_9ASTR</name>
<evidence type="ECO:0000313" key="6">
    <source>
        <dbReference type="Proteomes" id="UP001172457"/>
    </source>
</evidence>
<dbReference type="Pfam" id="PF21071">
    <property type="entry name" value="LARP1_HEAT"/>
    <property type="match status" value="1"/>
</dbReference>
<dbReference type="InterPro" id="IPR006607">
    <property type="entry name" value="DM15"/>
</dbReference>
<dbReference type="SMART" id="SM00715">
    <property type="entry name" value="LA"/>
    <property type="match status" value="1"/>
</dbReference>
<dbReference type="Gene3D" id="1.10.10.10">
    <property type="entry name" value="Winged helix-like DNA-binding domain superfamily/Winged helix DNA-binding domain"/>
    <property type="match status" value="1"/>
</dbReference>
<feature type="region of interest" description="Disordered" evidence="3">
    <location>
        <begin position="558"/>
        <end position="583"/>
    </location>
</feature>
<keyword evidence="1 2" id="KW-0694">RNA-binding</keyword>
<dbReference type="GO" id="GO:0048255">
    <property type="term" value="P:mRNA stabilization"/>
    <property type="evidence" value="ECO:0007669"/>
    <property type="project" value="InterPro"/>
</dbReference>
<dbReference type="InterPro" id="IPR006630">
    <property type="entry name" value="La_HTH"/>
</dbReference>
<feature type="compositionally biased region" description="Pro residues" evidence="3">
    <location>
        <begin position="25"/>
        <end position="36"/>
    </location>
</feature>
<dbReference type="PANTHER" id="PTHR22792:SF101">
    <property type="entry name" value="LA-RELATED PROTEIN 1A"/>
    <property type="match status" value="1"/>
</dbReference>
<feature type="region of interest" description="Disordered" evidence="3">
    <location>
        <begin position="481"/>
        <end position="502"/>
    </location>
</feature>